<keyword evidence="2" id="KW-1185">Reference proteome</keyword>
<comment type="caution">
    <text evidence="1">The sequence shown here is derived from an EMBL/GenBank/DDBJ whole genome shotgun (WGS) entry which is preliminary data.</text>
</comment>
<evidence type="ECO:0000313" key="2">
    <source>
        <dbReference type="Proteomes" id="UP001165960"/>
    </source>
</evidence>
<organism evidence="1 2">
    <name type="scientific">Entomophthora muscae</name>
    <dbReference type="NCBI Taxonomy" id="34485"/>
    <lineage>
        <taxon>Eukaryota</taxon>
        <taxon>Fungi</taxon>
        <taxon>Fungi incertae sedis</taxon>
        <taxon>Zoopagomycota</taxon>
        <taxon>Entomophthoromycotina</taxon>
        <taxon>Entomophthoromycetes</taxon>
        <taxon>Entomophthorales</taxon>
        <taxon>Entomophthoraceae</taxon>
        <taxon>Entomophthora</taxon>
    </lineage>
</organism>
<evidence type="ECO:0000313" key="1">
    <source>
        <dbReference type="EMBL" id="KAJ9058019.1"/>
    </source>
</evidence>
<proteinExistence type="predicted"/>
<name>A0ACC2S6U7_9FUNG</name>
<dbReference type="Proteomes" id="UP001165960">
    <property type="component" value="Unassembled WGS sequence"/>
</dbReference>
<dbReference type="EMBL" id="QTSX02005748">
    <property type="protein sequence ID" value="KAJ9058019.1"/>
    <property type="molecule type" value="Genomic_DNA"/>
</dbReference>
<accession>A0ACC2S6U7</accession>
<protein>
    <submittedName>
        <fullName evidence="1">Uncharacterized protein</fullName>
    </submittedName>
</protein>
<gene>
    <name evidence="1" type="ORF">DSO57_1016701</name>
</gene>
<reference evidence="1" key="1">
    <citation type="submission" date="2022-04" db="EMBL/GenBank/DDBJ databases">
        <title>Genome of the entomopathogenic fungus Entomophthora muscae.</title>
        <authorList>
            <person name="Elya C."/>
            <person name="Lovett B.R."/>
            <person name="Lee E."/>
            <person name="Macias A.M."/>
            <person name="Hajek A.E."/>
            <person name="De Bivort B.L."/>
            <person name="Kasson M.T."/>
            <person name="De Fine Licht H.H."/>
            <person name="Stajich J.E."/>
        </authorList>
    </citation>
    <scope>NUCLEOTIDE SEQUENCE</scope>
    <source>
        <strain evidence="1">Berkeley</strain>
    </source>
</reference>
<sequence>MIRTINPHRIVAAFGNDCLCWLEQRHSTNFGLGGKNIGSLNWYPGKLPPCSFGIRRHGEEPMGSCCSSAKKQLPVNFS</sequence>